<dbReference type="InterPro" id="IPR016162">
    <property type="entry name" value="Ald_DH_N"/>
</dbReference>
<keyword evidence="3 7" id="KW-0641">Proline biosynthesis</keyword>
<dbReference type="PIRSF" id="PIRSF000151">
    <property type="entry name" value="GPR"/>
    <property type="match status" value="1"/>
</dbReference>
<evidence type="ECO:0000256" key="5">
    <source>
        <dbReference type="ARBA" id="ARBA00023002"/>
    </source>
</evidence>
<dbReference type="PANTHER" id="PTHR11063:SF8">
    <property type="entry name" value="DELTA-1-PYRROLINE-5-CARBOXYLATE SYNTHASE"/>
    <property type="match status" value="1"/>
</dbReference>
<evidence type="ECO:0000256" key="2">
    <source>
        <dbReference type="ARBA" id="ARBA00022605"/>
    </source>
</evidence>
<dbReference type="GO" id="GO:0050661">
    <property type="term" value="F:NADP binding"/>
    <property type="evidence" value="ECO:0007669"/>
    <property type="project" value="InterPro"/>
</dbReference>
<dbReference type="InterPro" id="IPR012134">
    <property type="entry name" value="Glu-5-SA_DH"/>
</dbReference>
<comment type="subcellular location">
    <subcellularLocation>
        <location evidence="7">Cytoplasm</location>
    </subcellularLocation>
</comment>
<keyword evidence="7" id="KW-0963">Cytoplasm</keyword>
<evidence type="ECO:0000259" key="8">
    <source>
        <dbReference type="Pfam" id="PF00171"/>
    </source>
</evidence>
<dbReference type="GO" id="GO:0055129">
    <property type="term" value="P:L-proline biosynthetic process"/>
    <property type="evidence" value="ECO:0007669"/>
    <property type="project" value="UniProtKB-UniRule"/>
</dbReference>
<proteinExistence type="inferred from homology"/>
<keyword evidence="4 7" id="KW-0521">NADP</keyword>
<dbReference type="InterPro" id="IPR015590">
    <property type="entry name" value="Aldehyde_DH_dom"/>
</dbReference>
<evidence type="ECO:0000256" key="6">
    <source>
        <dbReference type="ARBA" id="ARBA00049024"/>
    </source>
</evidence>
<evidence type="ECO:0000256" key="7">
    <source>
        <dbReference type="HAMAP-Rule" id="MF_00412"/>
    </source>
</evidence>
<evidence type="ECO:0000256" key="4">
    <source>
        <dbReference type="ARBA" id="ARBA00022857"/>
    </source>
</evidence>
<dbReference type="CDD" id="cd07079">
    <property type="entry name" value="ALDH_F18-19_ProA-GPR"/>
    <property type="match status" value="1"/>
</dbReference>
<dbReference type="InterPro" id="IPR016163">
    <property type="entry name" value="Ald_DH_C"/>
</dbReference>
<dbReference type="GO" id="GO:0005737">
    <property type="term" value="C:cytoplasm"/>
    <property type="evidence" value="ECO:0007669"/>
    <property type="project" value="UniProtKB-SubCell"/>
</dbReference>
<dbReference type="UniPathway" id="UPA00098">
    <property type="reaction ID" value="UER00360"/>
</dbReference>
<protein>
    <recommendedName>
        <fullName evidence="7">Gamma-glutamyl phosphate reductase</fullName>
        <shortName evidence="7">GPR</shortName>
        <ecNumber evidence="7">1.2.1.41</ecNumber>
    </recommendedName>
    <alternativeName>
        <fullName evidence="7">Glutamate-5-semialdehyde dehydrogenase</fullName>
    </alternativeName>
    <alternativeName>
        <fullName evidence="7">Glutamyl-gamma-semialdehyde dehydrogenase</fullName>
        <shortName evidence="7">GSA dehydrogenase</shortName>
    </alternativeName>
</protein>
<dbReference type="FunFam" id="3.40.309.10:FF:000006">
    <property type="entry name" value="Gamma-glutamyl phosphate reductase"/>
    <property type="match status" value="1"/>
</dbReference>
<dbReference type="GO" id="GO:0004350">
    <property type="term" value="F:glutamate-5-semialdehyde dehydrogenase activity"/>
    <property type="evidence" value="ECO:0007669"/>
    <property type="project" value="UniProtKB-UniRule"/>
</dbReference>
<dbReference type="InterPro" id="IPR000965">
    <property type="entry name" value="GPR_dom"/>
</dbReference>
<sequence>MDYISELTEKGKDAKQAARKLATMSTALKNEALLAMATALENKQDVIVAANAQDINRAEANGMPKPLIDRLLLNQTRILAMAEGLRQIAALPDPVGEVLGGWLRPNGLAITKIRVPLGVIGIIYEARPNVTVDAAGLCLKAGNAVILRGGSEAIDSNKAIAEIIAGAAYAVGVPAGAIALVETTDRQVVSAMLKLNQYLDVIIPRGGAGLIKTVVENSTVPVIATGTGVCHTFVDVTADLAMAQEIAFNAKVSRPGVCNAMETLLVHEAVAAQFLPAMLERYHQAGVEIRGCEQTMKYHAAVKPAMAEDWAAEFLDLILAVRVVSSLEAAIEHITAYSTCHSEAIVTSDYEHARRFQQEVDAAAVYVNASTRFTDGFEFGFGAEIGISTQKLHARGPMGLPELTSIKYVINGNGQIRT</sequence>
<evidence type="ECO:0000313" key="9">
    <source>
        <dbReference type="EMBL" id="CQR72539.1"/>
    </source>
</evidence>
<keyword evidence="5 7" id="KW-0560">Oxidoreductase</keyword>
<dbReference type="InterPro" id="IPR016161">
    <property type="entry name" value="Ald_DH/histidinol_DH"/>
</dbReference>
<evidence type="ECO:0000256" key="1">
    <source>
        <dbReference type="ARBA" id="ARBA00004985"/>
    </source>
</evidence>
<dbReference type="RefSeq" id="WP_021167254.1">
    <property type="nucleotide sequence ID" value="NZ_CTRP01000010.1"/>
</dbReference>
<dbReference type="AlphaFoldDB" id="A0A0U1KZI3"/>
<accession>A0A0U1KZI3</accession>
<dbReference type="NCBIfam" id="NF001221">
    <property type="entry name" value="PRK00197.1"/>
    <property type="match status" value="1"/>
</dbReference>
<keyword evidence="10" id="KW-1185">Reference proteome</keyword>
<gene>
    <name evidence="7" type="primary">proA</name>
    <name evidence="9" type="ORF">SpAn4DRAFT_2999</name>
</gene>
<reference evidence="10" key="1">
    <citation type="submission" date="2015-03" db="EMBL/GenBank/DDBJ databases">
        <authorList>
            <person name="Nijsse Bart"/>
        </authorList>
    </citation>
    <scope>NUCLEOTIDE SEQUENCE [LARGE SCALE GENOMIC DNA]</scope>
</reference>
<comment type="function">
    <text evidence="7">Catalyzes the NADPH-dependent reduction of L-glutamate 5-phosphate into L-glutamate 5-semialdehyde and phosphate. The product spontaneously undergoes cyclization to form 1-pyrroline-5-carboxylate.</text>
</comment>
<evidence type="ECO:0000313" key="10">
    <source>
        <dbReference type="Proteomes" id="UP000049855"/>
    </source>
</evidence>
<name>A0A0U1KZI3_9FIRM</name>
<dbReference type="PANTHER" id="PTHR11063">
    <property type="entry name" value="GLUTAMATE SEMIALDEHYDE DEHYDROGENASE"/>
    <property type="match status" value="1"/>
</dbReference>
<dbReference type="EC" id="1.2.1.41" evidence="7"/>
<keyword evidence="2 7" id="KW-0028">Amino-acid biosynthesis</keyword>
<dbReference type="SUPFAM" id="SSF53720">
    <property type="entry name" value="ALDH-like"/>
    <property type="match status" value="1"/>
</dbReference>
<dbReference type="Gene3D" id="3.40.605.10">
    <property type="entry name" value="Aldehyde Dehydrogenase, Chain A, domain 1"/>
    <property type="match status" value="1"/>
</dbReference>
<evidence type="ECO:0000256" key="3">
    <source>
        <dbReference type="ARBA" id="ARBA00022650"/>
    </source>
</evidence>
<comment type="catalytic activity">
    <reaction evidence="6 7">
        <text>L-glutamate 5-semialdehyde + phosphate + NADP(+) = L-glutamyl 5-phosphate + NADPH + H(+)</text>
        <dbReference type="Rhea" id="RHEA:19541"/>
        <dbReference type="ChEBI" id="CHEBI:15378"/>
        <dbReference type="ChEBI" id="CHEBI:43474"/>
        <dbReference type="ChEBI" id="CHEBI:57783"/>
        <dbReference type="ChEBI" id="CHEBI:58066"/>
        <dbReference type="ChEBI" id="CHEBI:58274"/>
        <dbReference type="ChEBI" id="CHEBI:58349"/>
        <dbReference type="EC" id="1.2.1.41"/>
    </reaction>
</comment>
<dbReference type="InterPro" id="IPR020593">
    <property type="entry name" value="G-glutamylP_reductase_CS"/>
</dbReference>
<organism evidence="9 10">
    <name type="scientific">Sporomusa ovata</name>
    <dbReference type="NCBI Taxonomy" id="2378"/>
    <lineage>
        <taxon>Bacteria</taxon>
        <taxon>Bacillati</taxon>
        <taxon>Bacillota</taxon>
        <taxon>Negativicutes</taxon>
        <taxon>Selenomonadales</taxon>
        <taxon>Sporomusaceae</taxon>
        <taxon>Sporomusa</taxon>
    </lineage>
</organism>
<dbReference type="Pfam" id="PF00171">
    <property type="entry name" value="Aldedh"/>
    <property type="match status" value="1"/>
</dbReference>
<dbReference type="NCBIfam" id="TIGR00407">
    <property type="entry name" value="proA"/>
    <property type="match status" value="1"/>
</dbReference>
<dbReference type="HAMAP" id="MF_00412">
    <property type="entry name" value="ProA"/>
    <property type="match status" value="1"/>
</dbReference>
<feature type="domain" description="Aldehyde dehydrogenase" evidence="8">
    <location>
        <begin position="12"/>
        <end position="287"/>
    </location>
</feature>
<dbReference type="PROSITE" id="PS01223">
    <property type="entry name" value="PROA"/>
    <property type="match status" value="1"/>
</dbReference>
<comment type="pathway">
    <text evidence="1 7">Amino-acid biosynthesis; L-proline biosynthesis; L-glutamate 5-semialdehyde from L-glutamate: step 2/2.</text>
</comment>
<comment type="similarity">
    <text evidence="7">Belongs to the gamma-glutamyl phosphate reductase family.</text>
</comment>
<dbReference type="Gene3D" id="3.40.309.10">
    <property type="entry name" value="Aldehyde Dehydrogenase, Chain A, domain 2"/>
    <property type="match status" value="1"/>
</dbReference>
<dbReference type="EMBL" id="CTRP01000010">
    <property type="protein sequence ID" value="CQR72539.1"/>
    <property type="molecule type" value="Genomic_DNA"/>
</dbReference>
<dbReference type="Proteomes" id="UP000049855">
    <property type="component" value="Unassembled WGS sequence"/>
</dbReference>